<name>A0ABV4AM74_9GAMM</name>
<feature type="region of interest" description="Disordered" evidence="1">
    <location>
        <begin position="85"/>
        <end position="119"/>
    </location>
</feature>
<feature type="compositionally biased region" description="Low complexity" evidence="1">
    <location>
        <begin position="88"/>
        <end position="97"/>
    </location>
</feature>
<comment type="caution">
    <text evidence="2">The sequence shown here is derived from an EMBL/GenBank/DDBJ whole genome shotgun (WGS) entry which is preliminary data.</text>
</comment>
<evidence type="ECO:0000313" key="3">
    <source>
        <dbReference type="Proteomes" id="UP001562065"/>
    </source>
</evidence>
<dbReference type="PIRSF" id="PIRSF010256">
    <property type="entry name" value="CoxE_vWa"/>
    <property type="match status" value="1"/>
</dbReference>
<dbReference type="InterPro" id="IPR011195">
    <property type="entry name" value="UCP010256"/>
</dbReference>
<organism evidence="2 3">
    <name type="scientific">Isoalcanivorax beigongshangi</name>
    <dbReference type="NCBI Taxonomy" id="3238810"/>
    <lineage>
        <taxon>Bacteria</taxon>
        <taxon>Pseudomonadati</taxon>
        <taxon>Pseudomonadota</taxon>
        <taxon>Gammaproteobacteria</taxon>
        <taxon>Oceanospirillales</taxon>
        <taxon>Alcanivoracaceae</taxon>
        <taxon>Isoalcanivorax</taxon>
    </lineage>
</organism>
<dbReference type="EMBL" id="JBGCUO010000003">
    <property type="protein sequence ID" value="MEY1663131.1"/>
    <property type="molecule type" value="Genomic_DNA"/>
</dbReference>
<dbReference type="Pfam" id="PF05762">
    <property type="entry name" value="VWA_CoxE"/>
    <property type="match status" value="1"/>
</dbReference>
<gene>
    <name evidence="2" type="ORF">AB5I84_13290</name>
</gene>
<dbReference type="Proteomes" id="UP001562065">
    <property type="component" value="Unassembled WGS sequence"/>
</dbReference>
<evidence type="ECO:0000313" key="2">
    <source>
        <dbReference type="EMBL" id="MEY1663131.1"/>
    </source>
</evidence>
<dbReference type="PANTHER" id="PTHR39338:SF5">
    <property type="entry name" value="BLR6139 PROTEIN"/>
    <property type="match status" value="1"/>
</dbReference>
<proteinExistence type="predicted"/>
<reference evidence="2 3" key="1">
    <citation type="submission" date="2024-07" db="EMBL/GenBank/DDBJ databases">
        <authorList>
            <person name="Ren Q."/>
        </authorList>
    </citation>
    <scope>NUCLEOTIDE SEQUENCE [LARGE SCALE GENOMIC DNA]</scope>
    <source>
        <strain evidence="2 3">REN37</strain>
    </source>
</reference>
<feature type="compositionally biased region" description="Gly residues" evidence="1">
    <location>
        <begin position="98"/>
        <end position="119"/>
    </location>
</feature>
<accession>A0ABV4AM74</accession>
<sequence>MPLHNYTAFIKALRGAGVAVSPAEAEDGLRALLQLGYDSRPALRSAWAQCLAKDDAAKQQFFTTFDQYFRPPLMEVAAVPLPAPPPAAADQAFAPGQSGQGGGGQGGQGSQGEGQGQGEGGELVAALLADDQPALSAALARAAAEAGLWQIRVITQKGLFARRMLVAMGIEQVDEQLLTWERAGHPRAAALRAARTALQRRALAEVEQAFALQGREEGERLREWAMRTTDLRHLHEFRDVERLIQRMARKLAARHGRRKRRAKRGELDVRRTVQASMHTDGIPMKLVWRARPRRRPKVWVICDVSSSVATASRFLLMFLYALNDVLPAVRSFAFAARSGEVTHYFNDGQLSASQAVARVLDDFAGSGTDYASMLEQFWQQHQAALDPHATVIILGDARNNGLPAGQQWLARIAERSARVLWLNPEARNRWGSGDSEMPAYRPYCRMAVSCRTLQQLELFVDQLLRELD</sequence>
<dbReference type="InterPro" id="IPR008912">
    <property type="entry name" value="Uncharacterised_CoxE"/>
</dbReference>
<keyword evidence="3" id="KW-1185">Reference proteome</keyword>
<evidence type="ECO:0000256" key="1">
    <source>
        <dbReference type="SAM" id="MobiDB-lite"/>
    </source>
</evidence>
<dbReference type="RefSeq" id="WP_369456404.1">
    <property type="nucleotide sequence ID" value="NZ_JBGCUO010000003.1"/>
</dbReference>
<protein>
    <submittedName>
        <fullName evidence="2">VWA domain-containing protein</fullName>
    </submittedName>
</protein>
<dbReference type="PANTHER" id="PTHR39338">
    <property type="entry name" value="BLL5662 PROTEIN-RELATED"/>
    <property type="match status" value="1"/>
</dbReference>